<comment type="caution">
    <text evidence="1">The sequence shown here is derived from an EMBL/GenBank/DDBJ whole genome shotgun (WGS) entry which is preliminary data.</text>
</comment>
<gene>
    <name evidence="1" type="ORF">L6452_19701</name>
</gene>
<protein>
    <submittedName>
        <fullName evidence="1">Uncharacterized protein</fullName>
    </submittedName>
</protein>
<evidence type="ECO:0000313" key="1">
    <source>
        <dbReference type="EMBL" id="KAI3718817.1"/>
    </source>
</evidence>
<keyword evidence="2" id="KW-1185">Reference proteome</keyword>
<sequence>MVEEITGNLRLRQATDQLSSLSLLSHSIKVFSSKWKLIRNKVDQILSILSSLPPQIQPSPENLTLSAIIHSIQQTTDYSNTLAHKCIQHSYTGKLLMQSDLDIIFVKFDNNLNSLSELVNSDGFFLSNANYAIVVSRPGPAASRDDIKFYVKDLLCRFKIGRLEMKKQALVSFTQVIQEEGERYVKIAMELDGLVHVLLKFLNSKEVGIQEEALKSVAVICGFDSYKSVLVGIGIVAPLIRVLETGSDLGKELSTRCLMKVTANSDNAWSVSAHGGASALLKICGGSGCDDAGGELVGLACGVLRNLIGVDEIKRFVVDEGAIPMSIKLVRSKNEASQISAIDFIEVMASGNEYVRGLIVNEGGIRVLVRVLDPKSSYSSKAREKSMRAIMSLCSDSIGCMNSLKTYGFMDHILHFLHDGEVSIQESALRAASWLCGTSDEFKKAMGDAGFMPEIVKFLDAKSFEAREIAAETLSNMVVVPRNQKRFVQNDQNVNFLLQLIDPTPSEGNSGNRKHLLSIIMSLSFCNDGRKKIISSGYLKNIEKLAEDQVLDAKKIVRNLSSNRFRSMIRGIWHS</sequence>
<organism evidence="1 2">
    <name type="scientific">Arctium lappa</name>
    <name type="common">Greater burdock</name>
    <name type="synonym">Lappa major</name>
    <dbReference type="NCBI Taxonomy" id="4217"/>
    <lineage>
        <taxon>Eukaryota</taxon>
        <taxon>Viridiplantae</taxon>
        <taxon>Streptophyta</taxon>
        <taxon>Embryophyta</taxon>
        <taxon>Tracheophyta</taxon>
        <taxon>Spermatophyta</taxon>
        <taxon>Magnoliopsida</taxon>
        <taxon>eudicotyledons</taxon>
        <taxon>Gunneridae</taxon>
        <taxon>Pentapetalae</taxon>
        <taxon>asterids</taxon>
        <taxon>campanulids</taxon>
        <taxon>Asterales</taxon>
        <taxon>Asteraceae</taxon>
        <taxon>Carduoideae</taxon>
        <taxon>Cardueae</taxon>
        <taxon>Arctiinae</taxon>
        <taxon>Arctium</taxon>
    </lineage>
</organism>
<name>A0ACB9B8T5_ARCLA</name>
<accession>A0ACB9B8T5</accession>
<dbReference type="Proteomes" id="UP001055879">
    <property type="component" value="Linkage Group LG06"/>
</dbReference>
<evidence type="ECO:0000313" key="2">
    <source>
        <dbReference type="Proteomes" id="UP001055879"/>
    </source>
</evidence>
<proteinExistence type="predicted"/>
<reference evidence="2" key="1">
    <citation type="journal article" date="2022" name="Mol. Ecol. Resour.">
        <title>The genomes of chicory, endive, great burdock and yacon provide insights into Asteraceae palaeo-polyploidization history and plant inulin production.</title>
        <authorList>
            <person name="Fan W."/>
            <person name="Wang S."/>
            <person name="Wang H."/>
            <person name="Wang A."/>
            <person name="Jiang F."/>
            <person name="Liu H."/>
            <person name="Zhao H."/>
            <person name="Xu D."/>
            <person name="Zhang Y."/>
        </authorList>
    </citation>
    <scope>NUCLEOTIDE SEQUENCE [LARGE SCALE GENOMIC DNA]</scope>
    <source>
        <strain evidence="2">cv. Niubang</strain>
    </source>
</reference>
<dbReference type="EMBL" id="CM042052">
    <property type="protein sequence ID" value="KAI3718817.1"/>
    <property type="molecule type" value="Genomic_DNA"/>
</dbReference>
<reference evidence="1 2" key="2">
    <citation type="journal article" date="2022" name="Mol. Ecol. Resour.">
        <title>The genomes of chicory, endive, great burdock and yacon provide insights into Asteraceae paleo-polyploidization history and plant inulin production.</title>
        <authorList>
            <person name="Fan W."/>
            <person name="Wang S."/>
            <person name="Wang H."/>
            <person name="Wang A."/>
            <person name="Jiang F."/>
            <person name="Liu H."/>
            <person name="Zhao H."/>
            <person name="Xu D."/>
            <person name="Zhang Y."/>
        </authorList>
    </citation>
    <scope>NUCLEOTIDE SEQUENCE [LARGE SCALE GENOMIC DNA]</scope>
    <source>
        <strain evidence="2">cv. Niubang</strain>
    </source>
</reference>